<evidence type="ECO:0000313" key="2">
    <source>
        <dbReference type="Proteomes" id="UP000198211"/>
    </source>
</evidence>
<reference evidence="2" key="1">
    <citation type="submission" date="2017-03" db="EMBL/GenBank/DDBJ databases">
        <title>Phytopthora megakarya and P. palmivora, two closely related causual agents of cacao black pod achieved similar genome size and gene model numbers by different mechanisms.</title>
        <authorList>
            <person name="Ali S."/>
            <person name="Shao J."/>
            <person name="Larry D.J."/>
            <person name="Kronmiller B."/>
            <person name="Shen D."/>
            <person name="Strem M.D."/>
            <person name="Melnick R.L."/>
            <person name="Guiltinan M.J."/>
            <person name="Tyler B.M."/>
            <person name="Meinhardt L.W."/>
            <person name="Bailey B.A."/>
        </authorList>
    </citation>
    <scope>NUCLEOTIDE SEQUENCE [LARGE SCALE GENOMIC DNA]</scope>
    <source>
        <strain evidence="2">zdho120</strain>
    </source>
</reference>
<dbReference type="OrthoDB" id="126982at2759"/>
<dbReference type="AlphaFoldDB" id="A0A225ULR0"/>
<organism evidence="1 2">
    <name type="scientific">Phytophthora megakarya</name>
    <dbReference type="NCBI Taxonomy" id="4795"/>
    <lineage>
        <taxon>Eukaryota</taxon>
        <taxon>Sar</taxon>
        <taxon>Stramenopiles</taxon>
        <taxon>Oomycota</taxon>
        <taxon>Peronosporomycetes</taxon>
        <taxon>Peronosporales</taxon>
        <taxon>Peronosporaceae</taxon>
        <taxon>Phytophthora</taxon>
    </lineage>
</organism>
<dbReference type="EMBL" id="NBNE01015316">
    <property type="protein sequence ID" value="OWY93861.1"/>
    <property type="molecule type" value="Genomic_DNA"/>
</dbReference>
<sequence>MSAELEREISCHYKGLQRQVATAISQSRGQIKVGKDPMPISLYNEVATAMLQSNSRDMMFAKMFMILSWNLMSRAANTREYALCVYFAHMKNDQRGVRPRDSRHVYANPIVPAICPILALDPTDAHISNVVAHMQMTLGLMPCGKERRLFAHHGQLLVRRLLRPTFVLDGQWVVSRIDTDDTMMLVICLSVEPLLDFPFYNQSLLFSLHISLPMVNKYKKQNPFAFQASQAVLVTLQSLLWHH</sequence>
<comment type="caution">
    <text evidence="1">The sequence shown here is derived from an EMBL/GenBank/DDBJ whole genome shotgun (WGS) entry which is preliminary data.</text>
</comment>
<feature type="non-terminal residue" evidence="1">
    <location>
        <position position="243"/>
    </location>
</feature>
<gene>
    <name evidence="1" type="ORF">PHMEG_00036583</name>
</gene>
<keyword evidence="2" id="KW-1185">Reference proteome</keyword>
<proteinExistence type="predicted"/>
<evidence type="ECO:0000313" key="1">
    <source>
        <dbReference type="EMBL" id="OWY93861.1"/>
    </source>
</evidence>
<accession>A0A225ULR0</accession>
<protein>
    <submittedName>
        <fullName evidence="1">Uncharacterized protein</fullName>
    </submittedName>
</protein>
<dbReference type="Proteomes" id="UP000198211">
    <property type="component" value="Unassembled WGS sequence"/>
</dbReference>
<name>A0A225ULR0_9STRA</name>